<protein>
    <submittedName>
        <fullName evidence="2">Uncharacterized protein</fullName>
    </submittedName>
</protein>
<gene>
    <name evidence="2" type="ORF">F8B43_1381</name>
</gene>
<feature type="region of interest" description="Disordered" evidence="1">
    <location>
        <begin position="1"/>
        <end position="25"/>
    </location>
</feature>
<proteinExistence type="predicted"/>
<accession>A0A833N3J5</accession>
<dbReference type="EMBL" id="WEKV01000008">
    <property type="protein sequence ID" value="KAB7785980.1"/>
    <property type="molecule type" value="Genomic_DNA"/>
</dbReference>
<dbReference type="Proteomes" id="UP000469949">
    <property type="component" value="Unassembled WGS sequence"/>
</dbReference>
<name>A0A833N3J5_9HYPH</name>
<evidence type="ECO:0000256" key="1">
    <source>
        <dbReference type="SAM" id="MobiDB-lite"/>
    </source>
</evidence>
<dbReference type="AlphaFoldDB" id="A0A833N3J5"/>
<organism evidence="2 3">
    <name type="scientific">Methylorubrum populi</name>
    <dbReference type="NCBI Taxonomy" id="223967"/>
    <lineage>
        <taxon>Bacteria</taxon>
        <taxon>Pseudomonadati</taxon>
        <taxon>Pseudomonadota</taxon>
        <taxon>Alphaproteobacteria</taxon>
        <taxon>Hyphomicrobiales</taxon>
        <taxon>Methylobacteriaceae</taxon>
        <taxon>Methylorubrum</taxon>
    </lineage>
</organism>
<dbReference type="RefSeq" id="WP_152276440.1">
    <property type="nucleotide sequence ID" value="NZ_WEKV01000008.1"/>
</dbReference>
<evidence type="ECO:0000313" key="3">
    <source>
        <dbReference type="Proteomes" id="UP000469949"/>
    </source>
</evidence>
<reference evidence="2 3" key="1">
    <citation type="submission" date="2019-10" db="EMBL/GenBank/DDBJ databases">
        <title>Draft Genome Sequence of the Caffeine Degrading Methylotroph Methylorubrum populi PINKEL.</title>
        <authorList>
            <person name="Dawson S.C."/>
            <person name="Zhang X."/>
            <person name="Wright M.E."/>
            <person name="Sharma G."/>
            <person name="Langner J.T."/>
            <person name="Ditty J.L."/>
            <person name="Subuyuj G.A."/>
        </authorList>
    </citation>
    <scope>NUCLEOTIDE SEQUENCE [LARGE SCALE GENOMIC DNA]</scope>
    <source>
        <strain evidence="2 3">Pinkel</strain>
    </source>
</reference>
<sequence length="59" mass="6955">MTSHLRSRLRKLEKRFPNQTPGPHRYTDEELADLLAWLSDPDPSREEWAAALLRREALL</sequence>
<evidence type="ECO:0000313" key="2">
    <source>
        <dbReference type="EMBL" id="KAB7785980.1"/>
    </source>
</evidence>
<comment type="caution">
    <text evidence="2">The sequence shown here is derived from an EMBL/GenBank/DDBJ whole genome shotgun (WGS) entry which is preliminary data.</text>
</comment>
<feature type="compositionally biased region" description="Basic residues" evidence="1">
    <location>
        <begin position="1"/>
        <end position="13"/>
    </location>
</feature>